<keyword evidence="3" id="KW-1185">Reference proteome</keyword>
<dbReference type="Pfam" id="PF07143">
    <property type="entry name" value="CrtC"/>
    <property type="match status" value="1"/>
</dbReference>
<gene>
    <name evidence="2" type="ORF">ACFQZ7_07055</name>
</gene>
<feature type="domain" description="AttH" evidence="1">
    <location>
        <begin position="57"/>
        <end position="183"/>
    </location>
</feature>
<evidence type="ECO:0000313" key="2">
    <source>
        <dbReference type="EMBL" id="MFD0897496.1"/>
    </source>
</evidence>
<evidence type="ECO:0000313" key="3">
    <source>
        <dbReference type="Proteomes" id="UP001597104"/>
    </source>
</evidence>
<organism evidence="2 3">
    <name type="scientific">Loigolactobacillus binensis</name>
    <dbReference type="NCBI Taxonomy" id="2559922"/>
    <lineage>
        <taxon>Bacteria</taxon>
        <taxon>Bacillati</taxon>
        <taxon>Bacillota</taxon>
        <taxon>Bacilli</taxon>
        <taxon>Lactobacillales</taxon>
        <taxon>Lactobacillaceae</taxon>
        <taxon>Loigolactobacillus</taxon>
    </lineage>
</organism>
<dbReference type="Proteomes" id="UP001597104">
    <property type="component" value="Unassembled WGS sequence"/>
</dbReference>
<dbReference type="PANTHER" id="PTHR38591">
    <property type="entry name" value="HYDROLASE"/>
    <property type="match status" value="1"/>
</dbReference>
<accession>A0ABW3EEI7</accession>
<comment type="caution">
    <text evidence="2">The sequence shown here is derived from an EMBL/GenBank/DDBJ whole genome shotgun (WGS) entry which is preliminary data.</text>
</comment>
<sequence>MKKTALKNKGVPMYVDEGKDLPGQKGASFDSYFVSFEFEGEDGNRYGVVWHQQTQFGQHLTAQVLLADPANANFDNTAIATQVDNQNYIATDKLTCASTLGSLTGTKNEMHLKLQVKDATVDATLRPRDMTLYNGTTGLLKFLGGMDNHQYSFPNMDVSGTFTLNGKVHQIKNTTAWFDRQWGFADTSAALLEGSGMDRLAWLWIGFPLNEKRTAAVSLWDSFAADGRYGFATVYNENGTQTNHKTDITYKDIWQSKQSGASYPSAVHVEIPTATISLDLTILPGDPEFYHPENGLSGYENHRFL</sequence>
<dbReference type="InterPro" id="IPR023374">
    <property type="entry name" value="AttH-like_dom_sf"/>
</dbReference>
<name>A0ABW3EEI7_9LACO</name>
<protein>
    <submittedName>
        <fullName evidence="2">Lipocalin-like domain-containing protein</fullName>
    </submittedName>
</protein>
<evidence type="ECO:0000259" key="1">
    <source>
        <dbReference type="Pfam" id="PF07143"/>
    </source>
</evidence>
<reference evidence="3" key="1">
    <citation type="journal article" date="2019" name="Int. J. Syst. Evol. Microbiol.">
        <title>The Global Catalogue of Microorganisms (GCM) 10K type strain sequencing project: providing services to taxonomists for standard genome sequencing and annotation.</title>
        <authorList>
            <consortium name="The Broad Institute Genomics Platform"/>
            <consortium name="The Broad Institute Genome Sequencing Center for Infectious Disease"/>
            <person name="Wu L."/>
            <person name="Ma J."/>
        </authorList>
    </citation>
    <scope>NUCLEOTIDE SEQUENCE [LARGE SCALE GENOMIC DNA]</scope>
    <source>
        <strain evidence="3">CCM 8925</strain>
    </source>
</reference>
<proteinExistence type="predicted"/>
<dbReference type="PANTHER" id="PTHR38591:SF1">
    <property type="entry name" value="BLL1000 PROTEIN"/>
    <property type="match status" value="1"/>
</dbReference>
<dbReference type="EMBL" id="JBHTIO010000035">
    <property type="protein sequence ID" value="MFD0897496.1"/>
    <property type="molecule type" value="Genomic_DNA"/>
</dbReference>
<dbReference type="RefSeq" id="WP_137638733.1">
    <property type="nucleotide sequence ID" value="NZ_BJDN01000037.1"/>
</dbReference>
<dbReference type="InterPro" id="IPR010791">
    <property type="entry name" value="AttH_dom"/>
</dbReference>
<dbReference type="Gene3D" id="2.40.370.10">
    <property type="entry name" value="AttH-like domain"/>
    <property type="match status" value="2"/>
</dbReference>
<dbReference type="SUPFAM" id="SSF159245">
    <property type="entry name" value="AttH-like"/>
    <property type="match status" value="1"/>
</dbReference>